<dbReference type="STRING" id="410764.GA0061103_3392"/>
<dbReference type="OrthoDB" id="9788409at2"/>
<organism evidence="2 3">
    <name type="scientific">Rhizobium multihospitium</name>
    <dbReference type="NCBI Taxonomy" id="410764"/>
    <lineage>
        <taxon>Bacteria</taxon>
        <taxon>Pseudomonadati</taxon>
        <taxon>Pseudomonadota</taxon>
        <taxon>Alphaproteobacteria</taxon>
        <taxon>Hyphomicrobiales</taxon>
        <taxon>Rhizobiaceae</taxon>
        <taxon>Rhizobium/Agrobacterium group</taxon>
        <taxon>Rhizobium</taxon>
    </lineage>
</organism>
<dbReference type="GO" id="GO:0005829">
    <property type="term" value="C:cytosol"/>
    <property type="evidence" value="ECO:0007669"/>
    <property type="project" value="TreeGrafter"/>
</dbReference>
<dbReference type="AlphaFoldDB" id="A0A1C3VAM5"/>
<keyword evidence="3" id="KW-1185">Reference proteome</keyword>
<feature type="chain" id="PRO_5008684193" evidence="1">
    <location>
        <begin position="25"/>
        <end position="164"/>
    </location>
</feature>
<sequence length="164" mass="17966">MRSPKFFAAVAGSFLALAPISASAEVVGKVGVDWTGNDILVDAVPDPEVSGVTCHVTYFDRSVIDRLRKGNWFEDPSNNSIACRQTGPIEIGNINLSESGEEVFRAGLSLIWKKLVVTRIYDKKNDTLVYLIHSRQLVDGSAKMAISTIPLFGQQVTWKNGKPK</sequence>
<feature type="signal peptide" evidence="1">
    <location>
        <begin position="1"/>
        <end position="24"/>
    </location>
</feature>
<keyword evidence="1" id="KW-0732">Signal</keyword>
<reference evidence="3" key="1">
    <citation type="submission" date="2016-08" db="EMBL/GenBank/DDBJ databases">
        <authorList>
            <person name="Varghese N."/>
            <person name="Submissions Spin"/>
        </authorList>
    </citation>
    <scope>NUCLEOTIDE SEQUENCE [LARGE SCALE GENOMIC DNA]</scope>
    <source>
        <strain evidence="3">HAMBI 2975</strain>
    </source>
</reference>
<evidence type="ECO:0000313" key="3">
    <source>
        <dbReference type="Proteomes" id="UP000199101"/>
    </source>
</evidence>
<dbReference type="InterPro" id="IPR010292">
    <property type="entry name" value="Uncharacterised_CreA"/>
</dbReference>
<name>A0A1C3VAM5_9HYPH</name>
<evidence type="ECO:0000256" key="1">
    <source>
        <dbReference type="SAM" id="SignalP"/>
    </source>
</evidence>
<proteinExistence type="predicted"/>
<dbReference type="PANTHER" id="PTHR37952">
    <property type="match status" value="1"/>
</dbReference>
<dbReference type="EMBL" id="FMAG01000003">
    <property type="protein sequence ID" value="SCB24728.1"/>
    <property type="molecule type" value="Genomic_DNA"/>
</dbReference>
<dbReference type="PIRSF" id="PIRSF003174">
    <property type="entry name" value="CreA"/>
    <property type="match status" value="1"/>
</dbReference>
<dbReference type="Pfam" id="PF05981">
    <property type="entry name" value="CreA"/>
    <property type="match status" value="1"/>
</dbReference>
<protein>
    <submittedName>
        <fullName evidence="2">CreA protein</fullName>
    </submittedName>
</protein>
<dbReference type="Proteomes" id="UP000199101">
    <property type="component" value="Unassembled WGS sequence"/>
</dbReference>
<dbReference type="PANTHER" id="PTHR37952:SF2">
    <property type="entry name" value="PROTEIN CREA"/>
    <property type="match status" value="1"/>
</dbReference>
<accession>A0A1C3VAM5</accession>
<dbReference type="RefSeq" id="WP_092711315.1">
    <property type="nucleotide sequence ID" value="NZ_FMAG01000003.1"/>
</dbReference>
<evidence type="ECO:0000313" key="2">
    <source>
        <dbReference type="EMBL" id="SCB24728.1"/>
    </source>
</evidence>
<gene>
    <name evidence="2" type="ORF">GA0061103_3392</name>
</gene>